<keyword evidence="6" id="KW-0067">ATP-binding</keyword>
<dbReference type="Proteomes" id="UP000700596">
    <property type="component" value="Unassembled WGS sequence"/>
</dbReference>
<evidence type="ECO:0000259" key="7">
    <source>
        <dbReference type="PROSITE" id="PS50011"/>
    </source>
</evidence>
<reference evidence="8" key="1">
    <citation type="journal article" date="2021" name="Nat. Commun.">
        <title>Genetic determinants of endophytism in the Arabidopsis root mycobiome.</title>
        <authorList>
            <person name="Mesny F."/>
            <person name="Miyauchi S."/>
            <person name="Thiergart T."/>
            <person name="Pickel B."/>
            <person name="Atanasova L."/>
            <person name="Karlsson M."/>
            <person name="Huettel B."/>
            <person name="Barry K.W."/>
            <person name="Haridas S."/>
            <person name="Chen C."/>
            <person name="Bauer D."/>
            <person name="Andreopoulos W."/>
            <person name="Pangilinan J."/>
            <person name="LaButti K."/>
            <person name="Riley R."/>
            <person name="Lipzen A."/>
            <person name="Clum A."/>
            <person name="Drula E."/>
            <person name="Henrissat B."/>
            <person name="Kohler A."/>
            <person name="Grigoriev I.V."/>
            <person name="Martin F.M."/>
            <person name="Hacquard S."/>
        </authorList>
    </citation>
    <scope>NUCLEOTIDE SEQUENCE</scope>
    <source>
        <strain evidence="8">MPI-CAGE-CH-0243</strain>
    </source>
</reference>
<evidence type="ECO:0000313" key="9">
    <source>
        <dbReference type="Proteomes" id="UP000700596"/>
    </source>
</evidence>
<feature type="domain" description="Protein kinase" evidence="7">
    <location>
        <begin position="123"/>
        <end position="393"/>
    </location>
</feature>
<keyword evidence="2" id="KW-0723">Serine/threonine-protein kinase</keyword>
<dbReference type="OrthoDB" id="4062651at2759"/>
<evidence type="ECO:0000256" key="3">
    <source>
        <dbReference type="ARBA" id="ARBA00022679"/>
    </source>
</evidence>
<evidence type="ECO:0000256" key="6">
    <source>
        <dbReference type="ARBA" id="ARBA00022840"/>
    </source>
</evidence>
<keyword evidence="4" id="KW-0547">Nucleotide-binding</keyword>
<dbReference type="PANTHER" id="PTHR11584">
    <property type="entry name" value="SERINE/THREONINE PROTEIN KINASE"/>
    <property type="match status" value="1"/>
</dbReference>
<dbReference type="PANTHER" id="PTHR11584:SF369">
    <property type="entry name" value="MITOGEN-ACTIVATED PROTEIN KINASE KINASE KINASE 19-RELATED"/>
    <property type="match status" value="1"/>
</dbReference>
<keyword evidence="9" id="KW-1185">Reference proteome</keyword>
<dbReference type="Pfam" id="PF00069">
    <property type="entry name" value="Pkinase"/>
    <property type="match status" value="1"/>
</dbReference>
<comment type="caution">
    <text evidence="8">The sequence shown here is derived from an EMBL/GenBank/DDBJ whole genome shotgun (WGS) entry which is preliminary data.</text>
</comment>
<dbReference type="InterPro" id="IPR000719">
    <property type="entry name" value="Prot_kinase_dom"/>
</dbReference>
<dbReference type="EMBL" id="JAGMWT010000007">
    <property type="protein sequence ID" value="KAH7125139.1"/>
    <property type="molecule type" value="Genomic_DNA"/>
</dbReference>
<dbReference type="InterPro" id="IPR008271">
    <property type="entry name" value="Ser/Thr_kinase_AS"/>
</dbReference>
<dbReference type="Gene3D" id="1.10.510.10">
    <property type="entry name" value="Transferase(Phosphotransferase) domain 1"/>
    <property type="match status" value="1"/>
</dbReference>
<proteinExistence type="inferred from homology"/>
<gene>
    <name evidence="8" type="ORF">B0J11DRAFT_434582</name>
</gene>
<comment type="similarity">
    <text evidence="1">Belongs to the protein kinase superfamily. STE Ser/Thr protein kinase family. MAP kinase kinase kinase subfamily.</text>
</comment>
<keyword evidence="3" id="KW-0808">Transferase</keyword>
<organism evidence="8 9">
    <name type="scientific">Dendryphion nanum</name>
    <dbReference type="NCBI Taxonomy" id="256645"/>
    <lineage>
        <taxon>Eukaryota</taxon>
        <taxon>Fungi</taxon>
        <taxon>Dikarya</taxon>
        <taxon>Ascomycota</taxon>
        <taxon>Pezizomycotina</taxon>
        <taxon>Dothideomycetes</taxon>
        <taxon>Pleosporomycetidae</taxon>
        <taxon>Pleosporales</taxon>
        <taxon>Torulaceae</taxon>
        <taxon>Dendryphion</taxon>
    </lineage>
</organism>
<evidence type="ECO:0000256" key="1">
    <source>
        <dbReference type="ARBA" id="ARBA00006529"/>
    </source>
</evidence>
<dbReference type="InterPro" id="IPR011009">
    <property type="entry name" value="Kinase-like_dom_sf"/>
</dbReference>
<dbReference type="SUPFAM" id="SSF56112">
    <property type="entry name" value="Protein kinase-like (PK-like)"/>
    <property type="match status" value="1"/>
</dbReference>
<dbReference type="AlphaFoldDB" id="A0A9P9DSH2"/>
<dbReference type="GO" id="GO:0005524">
    <property type="term" value="F:ATP binding"/>
    <property type="evidence" value="ECO:0007669"/>
    <property type="project" value="UniProtKB-KW"/>
</dbReference>
<dbReference type="PROSITE" id="PS50011">
    <property type="entry name" value="PROTEIN_KINASE_DOM"/>
    <property type="match status" value="1"/>
</dbReference>
<dbReference type="CDD" id="cd00180">
    <property type="entry name" value="PKc"/>
    <property type="match status" value="1"/>
</dbReference>
<name>A0A9P9DSH2_9PLEO</name>
<evidence type="ECO:0000313" key="8">
    <source>
        <dbReference type="EMBL" id="KAH7125139.1"/>
    </source>
</evidence>
<dbReference type="PROSITE" id="PS00108">
    <property type="entry name" value="PROTEIN_KINASE_ST"/>
    <property type="match status" value="1"/>
</dbReference>
<accession>A0A9P9DSH2</accession>
<sequence length="429" mass="48006">MLVIRLDSYFLETRNAKDPYSDSEITDISSLLALSNPQWSKVPRTYVVLRIIGHLDVLDDLINAGFTDYLFPVGEQHAPRLLPPIVQTAFLKTQNLVLTKSMGLEKGEKGQHCYFRSGDHVPFETKSILGQGAFGQVDKVLSMISFKEYARKRVLRNTIGQRKENVKLFITEIEVLKRMKHNHIVEYVGSYTDSKYLAVIISPVAQMDLQSYLACANASNYKELRTFFGCLAIALEYLHKQNVRHKDIKPGNILVDRGKVLYTDFGLSLDFTDANGSTTTGAVNGRTPRYCAPEVAQEEPRNTNSDIWSLGVVFLEMVVVLKGQNAQYLDQFFEQHGTREKYVRTNLTALPDLLVKLGAVGELSDNVIFSWTQVMLSEECKQRPTASSVVNFITTSNTGGWGTTYCGICCVSGDGFTDEEDAFSDAVDV</sequence>
<dbReference type="GO" id="GO:0004674">
    <property type="term" value="F:protein serine/threonine kinase activity"/>
    <property type="evidence" value="ECO:0007669"/>
    <property type="project" value="UniProtKB-KW"/>
</dbReference>
<evidence type="ECO:0000256" key="4">
    <source>
        <dbReference type="ARBA" id="ARBA00022741"/>
    </source>
</evidence>
<keyword evidence="5 8" id="KW-0418">Kinase</keyword>
<evidence type="ECO:0000256" key="5">
    <source>
        <dbReference type="ARBA" id="ARBA00022777"/>
    </source>
</evidence>
<evidence type="ECO:0000256" key="2">
    <source>
        <dbReference type="ARBA" id="ARBA00022527"/>
    </source>
</evidence>
<dbReference type="SMART" id="SM00220">
    <property type="entry name" value="S_TKc"/>
    <property type="match status" value="1"/>
</dbReference>
<protein>
    <submittedName>
        <fullName evidence="8">Kinase-like domain-containing protein</fullName>
    </submittedName>
</protein>